<evidence type="ECO:0000313" key="3">
    <source>
        <dbReference type="Proteomes" id="UP001596207"/>
    </source>
</evidence>
<dbReference type="Proteomes" id="UP001596207">
    <property type="component" value="Unassembled WGS sequence"/>
</dbReference>
<dbReference type="Gene3D" id="3.40.50.10260">
    <property type="entry name" value="YjeF N-terminal domain"/>
    <property type="match status" value="1"/>
</dbReference>
<dbReference type="InterPro" id="IPR036652">
    <property type="entry name" value="YjeF_N_dom_sf"/>
</dbReference>
<proteinExistence type="predicted"/>
<dbReference type="RefSeq" id="WP_377539299.1">
    <property type="nucleotide sequence ID" value="NZ_JBHSQQ010000651.1"/>
</dbReference>
<keyword evidence="3" id="KW-1185">Reference proteome</keyword>
<dbReference type="InterPro" id="IPR004443">
    <property type="entry name" value="YjeF_N_dom"/>
</dbReference>
<feature type="non-terminal residue" evidence="2">
    <location>
        <position position="139"/>
    </location>
</feature>
<sequence length="139" mass="13991">MKPVWRVADVRAAEAGLMATLPAGTLMHRAAAGLARRCALLLADRGGVYGARVLLLVGTGDNGGDALYAGQRLARRGAAVSVLLLTPGRAHAALLAALRAAGGRLVDRPPAVVDLVLDGIVGIGGTGGLREAAERLGGE</sequence>
<dbReference type="EMBL" id="JBHSQQ010000651">
    <property type="protein sequence ID" value="MFC5946334.1"/>
    <property type="molecule type" value="Genomic_DNA"/>
</dbReference>
<feature type="domain" description="YjeF N-terminal" evidence="1">
    <location>
        <begin position="10"/>
        <end position="139"/>
    </location>
</feature>
<dbReference type="PROSITE" id="PS51385">
    <property type="entry name" value="YJEF_N"/>
    <property type="match status" value="1"/>
</dbReference>
<protein>
    <submittedName>
        <fullName evidence="2">NAD(P)H-hydrate epimerase</fullName>
    </submittedName>
</protein>
<reference evidence="3" key="1">
    <citation type="journal article" date="2019" name="Int. J. Syst. Evol. Microbiol.">
        <title>The Global Catalogue of Microorganisms (GCM) 10K type strain sequencing project: providing services to taxonomists for standard genome sequencing and annotation.</title>
        <authorList>
            <consortium name="The Broad Institute Genomics Platform"/>
            <consortium name="The Broad Institute Genome Sequencing Center for Infectious Disease"/>
            <person name="Wu L."/>
            <person name="Ma J."/>
        </authorList>
    </citation>
    <scope>NUCLEOTIDE SEQUENCE [LARGE SCALE GENOMIC DNA]</scope>
    <source>
        <strain evidence="3">CGMCC 4.7173</strain>
    </source>
</reference>
<dbReference type="SUPFAM" id="SSF64153">
    <property type="entry name" value="YjeF N-terminal domain-like"/>
    <property type="match status" value="1"/>
</dbReference>
<accession>A0ABW1I1Q5</accession>
<name>A0ABW1I1Q5_9ACTN</name>
<comment type="caution">
    <text evidence="2">The sequence shown here is derived from an EMBL/GenBank/DDBJ whole genome shotgun (WGS) entry which is preliminary data.</text>
</comment>
<organism evidence="2 3">
    <name type="scientific">Micromonospora harpali</name>
    <dbReference type="NCBI Taxonomy" id="1490225"/>
    <lineage>
        <taxon>Bacteria</taxon>
        <taxon>Bacillati</taxon>
        <taxon>Actinomycetota</taxon>
        <taxon>Actinomycetes</taxon>
        <taxon>Micromonosporales</taxon>
        <taxon>Micromonosporaceae</taxon>
        <taxon>Micromonospora</taxon>
    </lineage>
</organism>
<evidence type="ECO:0000259" key="1">
    <source>
        <dbReference type="PROSITE" id="PS51385"/>
    </source>
</evidence>
<dbReference type="Pfam" id="PF03853">
    <property type="entry name" value="YjeF_N"/>
    <property type="match status" value="1"/>
</dbReference>
<gene>
    <name evidence="2" type="ORF">ACFPZ4_33470</name>
</gene>
<evidence type="ECO:0000313" key="2">
    <source>
        <dbReference type="EMBL" id="MFC5946334.1"/>
    </source>
</evidence>